<dbReference type="Pfam" id="PF16360">
    <property type="entry name" value="GTP-bdg_M"/>
    <property type="match status" value="1"/>
</dbReference>
<comment type="function">
    <text evidence="6">GTPase that associates with the 50S ribosomal subunit and may have a role during protein synthesis or ribosome biogenesis.</text>
</comment>
<evidence type="ECO:0000256" key="7">
    <source>
        <dbReference type="PIRSR" id="PIRSR006809-1"/>
    </source>
</evidence>
<protein>
    <recommendedName>
        <fullName evidence="6">GTPase HflX</fullName>
    </recommendedName>
    <alternativeName>
        <fullName evidence="6">GTP-binding protein HflX</fullName>
    </alternativeName>
</protein>
<feature type="binding site" evidence="7">
    <location>
        <begin position="353"/>
        <end position="355"/>
    </location>
    <ligand>
        <name>GTP</name>
        <dbReference type="ChEBI" id="CHEBI:37565"/>
    </ligand>
</feature>
<organism evidence="11 12">
    <name type="scientific">Candidatus Acutalibacter pullicola</name>
    <dbReference type="NCBI Taxonomy" id="2838417"/>
    <lineage>
        <taxon>Bacteria</taxon>
        <taxon>Bacillati</taxon>
        <taxon>Bacillota</taxon>
        <taxon>Clostridia</taxon>
        <taxon>Eubacteriales</taxon>
        <taxon>Acutalibacteraceae</taxon>
        <taxon>Acutalibacter</taxon>
    </lineage>
</organism>
<dbReference type="Gene3D" id="3.40.50.300">
    <property type="entry name" value="P-loop containing nucleotide triphosphate hydrolases"/>
    <property type="match status" value="1"/>
</dbReference>
<dbReference type="Gene3D" id="3.40.50.11060">
    <property type="entry name" value="GTPase HflX, N-terminal domain"/>
    <property type="match status" value="1"/>
</dbReference>
<keyword evidence="4 8" id="KW-0460">Magnesium</keyword>
<dbReference type="GO" id="GO:0003924">
    <property type="term" value="F:GTPase activity"/>
    <property type="evidence" value="ECO:0007669"/>
    <property type="project" value="UniProtKB-UniRule"/>
</dbReference>
<accession>A0A9D2MY90</accession>
<reference evidence="11" key="1">
    <citation type="journal article" date="2021" name="PeerJ">
        <title>Extensive microbial diversity within the chicken gut microbiome revealed by metagenomics and culture.</title>
        <authorList>
            <person name="Gilroy R."/>
            <person name="Ravi A."/>
            <person name="Getino M."/>
            <person name="Pursley I."/>
            <person name="Horton D.L."/>
            <person name="Alikhan N.F."/>
            <person name="Baker D."/>
            <person name="Gharbi K."/>
            <person name="Hall N."/>
            <person name="Watson M."/>
            <person name="Adriaenssens E.M."/>
            <person name="Foster-Nyarko E."/>
            <person name="Jarju S."/>
            <person name="Secka A."/>
            <person name="Antonio M."/>
            <person name="Oren A."/>
            <person name="Chaudhuri R.R."/>
            <person name="La Ragione R."/>
            <person name="Hildebrand F."/>
            <person name="Pallen M.J."/>
        </authorList>
    </citation>
    <scope>NUCLEOTIDE SEQUENCE</scope>
    <source>
        <strain evidence="11">CHK185-1770</strain>
    </source>
</reference>
<dbReference type="PIRSF" id="PIRSF006809">
    <property type="entry name" value="GTP-binding_hflX_prd"/>
    <property type="match status" value="1"/>
</dbReference>
<dbReference type="NCBIfam" id="TIGR03156">
    <property type="entry name" value="GTP_HflX"/>
    <property type="match status" value="1"/>
</dbReference>
<comment type="subcellular location">
    <subcellularLocation>
        <location evidence="6">Cytoplasm</location>
    </subcellularLocation>
    <text evidence="6">May associate with membranes.</text>
</comment>
<dbReference type="PROSITE" id="PS51705">
    <property type="entry name" value="G_HFLX"/>
    <property type="match status" value="1"/>
</dbReference>
<proteinExistence type="inferred from homology"/>
<feature type="domain" description="Hflx-type G" evidence="10">
    <location>
        <begin position="213"/>
        <end position="375"/>
    </location>
</feature>
<evidence type="ECO:0000256" key="2">
    <source>
        <dbReference type="ARBA" id="ARBA00022723"/>
    </source>
</evidence>
<sequence length="428" mass="47060">MIGLVWTLEQREEPALYENETRPQRALLVSLDTGEYDVESSVAELEELTRTAGAEPVCILTQKRPAPDTATCIGSGMVEQAAEVCAQQEIDLLIFDRELSPTQIRNLEGACRVQVIDRTTLILDIFAQRARSKEGKLQVELAQLRYLLPRLGGQGTALSRLGGGIGTRGPGETKLETDRRHIRRRIGSLKEQLKEVEAAREVTQRRRRKDGTVTVALVGYTNAGKSTLMNQLTQAGVLAEDKLFATLDPTARALKLPCGKTVMLIDTVGFLRRLPHHLVEAFKSTLEQAASADILLNVCDASSGEAREHLEVTETLLRELGAVGKPVIPVLNKWDAVEDPELAPRLPGAVHISALRGEGMEQLLAAIEENLPEKTFPVELLLPFSKTGLAARLREEGAVLSEEYVPEGLRISAQVDNRLYGQVKEFQV</sequence>
<reference evidence="11" key="2">
    <citation type="submission" date="2021-04" db="EMBL/GenBank/DDBJ databases">
        <authorList>
            <person name="Gilroy R."/>
        </authorList>
    </citation>
    <scope>NUCLEOTIDE SEQUENCE</scope>
    <source>
        <strain evidence="11">CHK185-1770</strain>
    </source>
</reference>
<feature type="binding site" evidence="7">
    <location>
        <begin position="266"/>
        <end position="269"/>
    </location>
    <ligand>
        <name>GTP</name>
        <dbReference type="ChEBI" id="CHEBI:37565"/>
    </ligand>
</feature>
<name>A0A9D2MY90_9FIRM</name>
<dbReference type="FunFam" id="3.40.50.11060:FF:000001">
    <property type="entry name" value="GTPase HflX"/>
    <property type="match status" value="1"/>
</dbReference>
<comment type="similarity">
    <text evidence="6">Belongs to the TRAFAC class OBG-HflX-like GTPase superfamily. HflX GTPase family.</text>
</comment>
<dbReference type="InterPro" id="IPR032305">
    <property type="entry name" value="GTP-bd_M"/>
</dbReference>
<evidence type="ECO:0000313" key="11">
    <source>
        <dbReference type="EMBL" id="HJB98480.1"/>
    </source>
</evidence>
<dbReference type="GO" id="GO:0005525">
    <property type="term" value="F:GTP binding"/>
    <property type="evidence" value="ECO:0007669"/>
    <property type="project" value="UniProtKB-UniRule"/>
</dbReference>
<feature type="binding site" evidence="8">
    <location>
        <position position="226"/>
    </location>
    <ligand>
        <name>Mg(2+)</name>
        <dbReference type="ChEBI" id="CHEBI:18420"/>
    </ligand>
</feature>
<dbReference type="InterPro" id="IPR030394">
    <property type="entry name" value="G_HFLX_dom"/>
</dbReference>
<feature type="binding site" evidence="7">
    <location>
        <begin position="219"/>
        <end position="226"/>
    </location>
    <ligand>
        <name>GTP</name>
        <dbReference type="ChEBI" id="CHEBI:37565"/>
    </ligand>
</feature>
<comment type="subunit">
    <text evidence="6">Monomer. Associates with the 50S ribosomal subunit.</text>
</comment>
<dbReference type="PANTHER" id="PTHR10229">
    <property type="entry name" value="GTP-BINDING PROTEIN HFLX"/>
    <property type="match status" value="1"/>
</dbReference>
<feature type="binding site" evidence="7">
    <location>
        <begin position="332"/>
        <end position="335"/>
    </location>
    <ligand>
        <name>GTP</name>
        <dbReference type="ChEBI" id="CHEBI:37565"/>
    </ligand>
</feature>
<dbReference type="PANTHER" id="PTHR10229:SF0">
    <property type="entry name" value="GTP-BINDING PROTEIN 6-RELATED"/>
    <property type="match status" value="1"/>
</dbReference>
<keyword evidence="2 8" id="KW-0479">Metal-binding</keyword>
<dbReference type="HAMAP" id="MF_00900">
    <property type="entry name" value="GTPase_HflX"/>
    <property type="match status" value="1"/>
</dbReference>
<comment type="cofactor">
    <cofactor evidence="8">
        <name>Mg(2+)</name>
        <dbReference type="ChEBI" id="CHEBI:18420"/>
    </cofactor>
</comment>
<dbReference type="EMBL" id="DWXG01000061">
    <property type="protein sequence ID" value="HJB98480.1"/>
    <property type="molecule type" value="Genomic_DNA"/>
</dbReference>
<feature type="coiled-coil region" evidence="9">
    <location>
        <begin position="179"/>
        <end position="206"/>
    </location>
</feature>
<dbReference type="InterPro" id="IPR025121">
    <property type="entry name" value="GTPase_HflX_N"/>
</dbReference>
<dbReference type="Pfam" id="PF01926">
    <property type="entry name" value="MMR_HSR1"/>
    <property type="match status" value="1"/>
</dbReference>
<evidence type="ECO:0000313" key="12">
    <source>
        <dbReference type="Proteomes" id="UP000826793"/>
    </source>
</evidence>
<dbReference type="PRINTS" id="PR00326">
    <property type="entry name" value="GTP1OBG"/>
</dbReference>
<dbReference type="InterPro" id="IPR006073">
    <property type="entry name" value="GTP-bd"/>
</dbReference>
<keyword evidence="5 6" id="KW-0342">GTP-binding</keyword>
<dbReference type="GO" id="GO:0005737">
    <property type="term" value="C:cytoplasm"/>
    <property type="evidence" value="ECO:0007669"/>
    <property type="project" value="UniProtKB-SubCell"/>
</dbReference>
<evidence type="ECO:0000259" key="10">
    <source>
        <dbReference type="PROSITE" id="PS51705"/>
    </source>
</evidence>
<evidence type="ECO:0000256" key="1">
    <source>
        <dbReference type="ARBA" id="ARBA00022490"/>
    </source>
</evidence>
<evidence type="ECO:0000256" key="8">
    <source>
        <dbReference type="PIRSR" id="PIRSR006809-2"/>
    </source>
</evidence>
<dbReference type="GO" id="GO:0043022">
    <property type="term" value="F:ribosome binding"/>
    <property type="evidence" value="ECO:0007669"/>
    <property type="project" value="TreeGrafter"/>
</dbReference>
<evidence type="ECO:0000256" key="3">
    <source>
        <dbReference type="ARBA" id="ARBA00022741"/>
    </source>
</evidence>
<keyword evidence="1 6" id="KW-0963">Cytoplasm</keyword>
<dbReference type="Gene3D" id="6.10.250.2860">
    <property type="match status" value="1"/>
</dbReference>
<keyword evidence="3 6" id="KW-0547">Nucleotide-binding</keyword>
<dbReference type="CDD" id="cd01878">
    <property type="entry name" value="HflX"/>
    <property type="match status" value="1"/>
</dbReference>
<feature type="binding site" evidence="7">
    <location>
        <begin position="244"/>
        <end position="248"/>
    </location>
    <ligand>
        <name>GTP</name>
        <dbReference type="ChEBI" id="CHEBI:37565"/>
    </ligand>
</feature>
<dbReference type="GO" id="GO:0046872">
    <property type="term" value="F:metal ion binding"/>
    <property type="evidence" value="ECO:0007669"/>
    <property type="project" value="UniProtKB-KW"/>
</dbReference>
<dbReference type="InterPro" id="IPR042108">
    <property type="entry name" value="GTPase_HflX_N_sf"/>
</dbReference>
<feature type="binding site" evidence="8">
    <location>
        <position position="246"/>
    </location>
    <ligand>
        <name>Mg(2+)</name>
        <dbReference type="ChEBI" id="CHEBI:18420"/>
    </ligand>
</feature>
<dbReference type="InterPro" id="IPR016496">
    <property type="entry name" value="GTPase_HflX"/>
</dbReference>
<evidence type="ECO:0000256" key="9">
    <source>
        <dbReference type="SAM" id="Coils"/>
    </source>
</evidence>
<dbReference type="InterPro" id="IPR027417">
    <property type="entry name" value="P-loop_NTPase"/>
</dbReference>
<gene>
    <name evidence="6 11" type="primary">hflX</name>
    <name evidence="11" type="ORF">H9710_07865</name>
</gene>
<evidence type="ECO:0000256" key="6">
    <source>
        <dbReference type="HAMAP-Rule" id="MF_00900"/>
    </source>
</evidence>
<dbReference type="Pfam" id="PF13167">
    <property type="entry name" value="GTP-bdg_N"/>
    <property type="match status" value="1"/>
</dbReference>
<dbReference type="Proteomes" id="UP000826793">
    <property type="component" value="Unassembled WGS sequence"/>
</dbReference>
<evidence type="ECO:0000256" key="4">
    <source>
        <dbReference type="ARBA" id="ARBA00022842"/>
    </source>
</evidence>
<dbReference type="AlphaFoldDB" id="A0A9D2MY90"/>
<comment type="caution">
    <text evidence="11">The sequence shown here is derived from an EMBL/GenBank/DDBJ whole genome shotgun (WGS) entry which is preliminary data.</text>
</comment>
<evidence type="ECO:0000256" key="5">
    <source>
        <dbReference type="ARBA" id="ARBA00023134"/>
    </source>
</evidence>
<keyword evidence="9" id="KW-0175">Coiled coil</keyword>
<dbReference type="SUPFAM" id="SSF52540">
    <property type="entry name" value="P-loop containing nucleoside triphosphate hydrolases"/>
    <property type="match status" value="1"/>
</dbReference>